<accession>A0A2J7QX71</accession>
<protein>
    <submittedName>
        <fullName evidence="1">Uncharacterized protein</fullName>
    </submittedName>
</protein>
<reference evidence="1 2" key="1">
    <citation type="submission" date="2017-12" db="EMBL/GenBank/DDBJ databases">
        <title>Hemimetabolous genomes reveal molecular basis of termite eusociality.</title>
        <authorList>
            <person name="Harrison M.C."/>
            <person name="Jongepier E."/>
            <person name="Robertson H.M."/>
            <person name="Arning N."/>
            <person name="Bitard-Feildel T."/>
            <person name="Chao H."/>
            <person name="Childers C.P."/>
            <person name="Dinh H."/>
            <person name="Doddapaneni H."/>
            <person name="Dugan S."/>
            <person name="Gowin J."/>
            <person name="Greiner C."/>
            <person name="Han Y."/>
            <person name="Hu H."/>
            <person name="Hughes D.S.T."/>
            <person name="Huylmans A.-K."/>
            <person name="Kemena C."/>
            <person name="Kremer L.P.M."/>
            <person name="Lee S.L."/>
            <person name="Lopez-Ezquerra A."/>
            <person name="Mallet L."/>
            <person name="Monroy-Kuhn J.M."/>
            <person name="Moser A."/>
            <person name="Murali S.C."/>
            <person name="Muzny D.M."/>
            <person name="Otani S."/>
            <person name="Piulachs M.-D."/>
            <person name="Poelchau M."/>
            <person name="Qu J."/>
            <person name="Schaub F."/>
            <person name="Wada-Katsumata A."/>
            <person name="Worley K.C."/>
            <person name="Xie Q."/>
            <person name="Ylla G."/>
            <person name="Poulsen M."/>
            <person name="Gibbs R.A."/>
            <person name="Schal C."/>
            <person name="Richards S."/>
            <person name="Belles X."/>
            <person name="Korb J."/>
            <person name="Bornberg-Bauer E."/>
        </authorList>
    </citation>
    <scope>NUCLEOTIDE SEQUENCE [LARGE SCALE GENOMIC DNA]</scope>
    <source>
        <tissue evidence="1">Whole body</tissue>
    </source>
</reference>
<gene>
    <name evidence="1" type="ORF">B7P43_G13400</name>
</gene>
<dbReference type="AlphaFoldDB" id="A0A2J7QX71"/>
<comment type="caution">
    <text evidence="1">The sequence shown here is derived from an EMBL/GenBank/DDBJ whole genome shotgun (WGS) entry which is preliminary data.</text>
</comment>
<evidence type="ECO:0000313" key="2">
    <source>
        <dbReference type="Proteomes" id="UP000235965"/>
    </source>
</evidence>
<organism evidence="1 2">
    <name type="scientific">Cryptotermes secundus</name>
    <dbReference type="NCBI Taxonomy" id="105785"/>
    <lineage>
        <taxon>Eukaryota</taxon>
        <taxon>Metazoa</taxon>
        <taxon>Ecdysozoa</taxon>
        <taxon>Arthropoda</taxon>
        <taxon>Hexapoda</taxon>
        <taxon>Insecta</taxon>
        <taxon>Pterygota</taxon>
        <taxon>Neoptera</taxon>
        <taxon>Polyneoptera</taxon>
        <taxon>Dictyoptera</taxon>
        <taxon>Blattodea</taxon>
        <taxon>Blattoidea</taxon>
        <taxon>Termitoidae</taxon>
        <taxon>Kalotermitidae</taxon>
        <taxon>Cryptotermitinae</taxon>
        <taxon>Cryptotermes</taxon>
    </lineage>
</organism>
<proteinExistence type="predicted"/>
<sequence>MFKKSVIYRMSQEEWTKLREGVPYVKVCRYNPKHLCPKLNGYGDNGQRSVKL</sequence>
<dbReference type="EMBL" id="NEVH01009393">
    <property type="protein sequence ID" value="PNF33178.1"/>
    <property type="molecule type" value="Genomic_DNA"/>
</dbReference>
<name>A0A2J7QX71_9NEOP</name>
<keyword evidence="2" id="KW-1185">Reference proteome</keyword>
<dbReference type="Proteomes" id="UP000235965">
    <property type="component" value="Unassembled WGS sequence"/>
</dbReference>
<dbReference type="InParanoid" id="A0A2J7QX71"/>
<evidence type="ECO:0000313" key="1">
    <source>
        <dbReference type="EMBL" id="PNF33178.1"/>
    </source>
</evidence>